<dbReference type="EMBL" id="FTNI01000003">
    <property type="protein sequence ID" value="SIQ74613.1"/>
    <property type="molecule type" value="Genomic_DNA"/>
</dbReference>
<dbReference type="Proteomes" id="UP000186096">
    <property type="component" value="Unassembled WGS sequence"/>
</dbReference>
<evidence type="ECO:0000313" key="2">
    <source>
        <dbReference type="Proteomes" id="UP000186096"/>
    </source>
</evidence>
<reference evidence="2" key="1">
    <citation type="submission" date="2017-01" db="EMBL/GenBank/DDBJ databases">
        <authorList>
            <person name="Varghese N."/>
            <person name="Submissions S."/>
        </authorList>
    </citation>
    <scope>NUCLEOTIDE SEQUENCE [LARGE SCALE GENOMIC DNA]</scope>
    <source>
        <strain evidence="2">ATCC 12950</strain>
    </source>
</reference>
<name>A0A1N6V9Q3_9ACTN</name>
<sequence length="84" mass="9154">MTRGTGQAYARPRAPAVGGELAAGRMGVAGPRRRWEAAPRAGDVWPGNRCQWLVAFSAPRPVSERTSISAYFALLYSLLRIVPR</sequence>
<protein>
    <submittedName>
        <fullName evidence="1">Uncharacterized protein</fullName>
    </submittedName>
</protein>
<evidence type="ECO:0000313" key="1">
    <source>
        <dbReference type="EMBL" id="SIQ74613.1"/>
    </source>
</evidence>
<proteinExistence type="predicted"/>
<gene>
    <name evidence="1" type="ORF">SAMN05421833_103324</name>
</gene>
<organism evidence="1 2">
    <name type="scientific">Microbispora rosea</name>
    <dbReference type="NCBI Taxonomy" id="58117"/>
    <lineage>
        <taxon>Bacteria</taxon>
        <taxon>Bacillati</taxon>
        <taxon>Actinomycetota</taxon>
        <taxon>Actinomycetes</taxon>
        <taxon>Streptosporangiales</taxon>
        <taxon>Streptosporangiaceae</taxon>
        <taxon>Microbispora</taxon>
    </lineage>
</organism>
<accession>A0A1N6V9Q3</accession>
<keyword evidence="2" id="KW-1185">Reference proteome</keyword>
<dbReference type="AlphaFoldDB" id="A0A1N6V9Q3"/>